<accession>A0A1H8GSN3</accession>
<dbReference type="EMBL" id="CP076607">
    <property type="protein sequence ID" value="QWU14328.1"/>
    <property type="molecule type" value="Genomic_DNA"/>
</dbReference>
<dbReference type="RefSeq" id="WP_175491760.1">
    <property type="nucleotide sequence ID" value="NZ_CP076607.1"/>
</dbReference>
<proteinExistence type="predicted"/>
<dbReference type="STRING" id="1333845.SAMN04487895_101631"/>
<dbReference type="Proteomes" id="UP000198809">
    <property type="component" value="Unassembled WGS sequence"/>
</dbReference>
<dbReference type="EMBL" id="FODH01000001">
    <property type="protein sequence ID" value="SEN47013.1"/>
    <property type="molecule type" value="Genomic_DNA"/>
</dbReference>
<dbReference type="Proteomes" id="UP000683429">
    <property type="component" value="Chromosome"/>
</dbReference>
<organism evidence="2 3">
    <name type="scientific">Paenibacillus sophorae</name>
    <dbReference type="NCBI Taxonomy" id="1333845"/>
    <lineage>
        <taxon>Bacteria</taxon>
        <taxon>Bacillati</taxon>
        <taxon>Bacillota</taxon>
        <taxon>Bacilli</taxon>
        <taxon>Bacillales</taxon>
        <taxon>Paenibacillaceae</taxon>
        <taxon>Paenibacillus</taxon>
    </lineage>
</organism>
<evidence type="ECO:0000313" key="3">
    <source>
        <dbReference type="Proteomes" id="UP000198809"/>
    </source>
</evidence>
<evidence type="ECO:0000313" key="2">
    <source>
        <dbReference type="EMBL" id="SEN47013.1"/>
    </source>
</evidence>
<name>A0A1H8GSN3_9BACL</name>
<evidence type="ECO:0000313" key="1">
    <source>
        <dbReference type="EMBL" id="QWU14328.1"/>
    </source>
</evidence>
<gene>
    <name evidence="1" type="ORF">KP014_20695</name>
    <name evidence="2" type="ORF">SAMN04487895_101631</name>
</gene>
<reference evidence="1 4" key="2">
    <citation type="submission" date="2021-06" db="EMBL/GenBank/DDBJ databases">
        <title>Whole genome sequence of Paenibacillus sophorae DSM23020 for comparative genomics.</title>
        <authorList>
            <person name="Kim M.-J."/>
            <person name="Lee G."/>
            <person name="Shin J.-H."/>
        </authorList>
    </citation>
    <scope>NUCLEOTIDE SEQUENCE [LARGE SCALE GENOMIC DNA]</scope>
    <source>
        <strain evidence="1 4">DSM 23020</strain>
    </source>
</reference>
<dbReference type="AlphaFoldDB" id="A0A1H8GSN3"/>
<sequence length="49" mass="5983">MSVNLDIFKELLMDYEDDVLTYSDMIEFRDKLKDIKDDVERKMDQYEAD</sequence>
<keyword evidence="4" id="KW-1185">Reference proteome</keyword>
<evidence type="ECO:0000313" key="4">
    <source>
        <dbReference type="Proteomes" id="UP000683429"/>
    </source>
</evidence>
<reference evidence="2 3" key="1">
    <citation type="submission" date="2016-10" db="EMBL/GenBank/DDBJ databases">
        <authorList>
            <person name="de Groot N.N."/>
        </authorList>
    </citation>
    <scope>NUCLEOTIDE SEQUENCE [LARGE SCALE GENOMIC DNA]</scope>
    <source>
        <strain evidence="2 3">CGMCC 1.10238</strain>
    </source>
</reference>
<protein>
    <submittedName>
        <fullName evidence="2">Uncharacterized protein</fullName>
    </submittedName>
</protein>